<evidence type="ECO:0000256" key="1">
    <source>
        <dbReference type="SAM" id="MobiDB-lite"/>
    </source>
</evidence>
<keyword evidence="4" id="KW-1185">Reference proteome</keyword>
<organism evidence="3 4">
    <name type="scientific">Algoriphagus taiwanensis</name>
    <dbReference type="NCBI Taxonomy" id="1445656"/>
    <lineage>
        <taxon>Bacteria</taxon>
        <taxon>Pseudomonadati</taxon>
        <taxon>Bacteroidota</taxon>
        <taxon>Cytophagia</taxon>
        <taxon>Cytophagales</taxon>
        <taxon>Cyclobacteriaceae</taxon>
        <taxon>Algoriphagus</taxon>
    </lineage>
</organism>
<dbReference type="RefSeq" id="WP_338230619.1">
    <property type="nucleotide sequence ID" value="NZ_BTPE01000024.1"/>
</dbReference>
<feature type="signal peptide" evidence="2">
    <location>
        <begin position="1"/>
        <end position="18"/>
    </location>
</feature>
<comment type="caution">
    <text evidence="3">The sequence shown here is derived from an EMBL/GenBank/DDBJ whole genome shotgun (WGS) entry which is preliminary data.</text>
</comment>
<protein>
    <submittedName>
        <fullName evidence="3">Uncharacterized protein</fullName>
    </submittedName>
</protein>
<gene>
    <name evidence="3" type="ORF">Ataiwa_39620</name>
</gene>
<reference evidence="3 4" key="1">
    <citation type="submission" date="2023-08" db="EMBL/GenBank/DDBJ databases">
        <title>Draft genome sequence of Algoriphagus taiwanensis.</title>
        <authorList>
            <person name="Takatani N."/>
            <person name="Hosokawa M."/>
            <person name="Sawabe T."/>
        </authorList>
    </citation>
    <scope>NUCLEOTIDE SEQUENCE [LARGE SCALE GENOMIC DNA]</scope>
    <source>
        <strain evidence="3 4">JCM 19755</strain>
    </source>
</reference>
<dbReference type="Proteomes" id="UP001307705">
    <property type="component" value="Unassembled WGS sequence"/>
</dbReference>
<keyword evidence="2" id="KW-0732">Signal</keyword>
<accession>A0ABQ6Q693</accession>
<dbReference type="EMBL" id="BTPE01000024">
    <property type="protein sequence ID" value="GMQ35689.1"/>
    <property type="molecule type" value="Genomic_DNA"/>
</dbReference>
<feature type="compositionally biased region" description="Basic and acidic residues" evidence="1">
    <location>
        <begin position="92"/>
        <end position="110"/>
    </location>
</feature>
<proteinExistence type="predicted"/>
<evidence type="ECO:0000313" key="3">
    <source>
        <dbReference type="EMBL" id="GMQ35689.1"/>
    </source>
</evidence>
<sequence length="119" mass="13330">MKILLVVLALLIASPLLAQDGGFGPKMKNAKIGKITSPRIALVHEGDISSAKGSKAKNTEVWNKESRKRLNVGFRKEINNPKALQAKNSNPWDKEKPEVNSKAVYEEPKSMRSKKRWIH</sequence>
<feature type="region of interest" description="Disordered" evidence="1">
    <location>
        <begin position="76"/>
        <end position="119"/>
    </location>
</feature>
<evidence type="ECO:0000313" key="4">
    <source>
        <dbReference type="Proteomes" id="UP001307705"/>
    </source>
</evidence>
<evidence type="ECO:0000256" key="2">
    <source>
        <dbReference type="SAM" id="SignalP"/>
    </source>
</evidence>
<feature type="chain" id="PRO_5047483081" evidence="2">
    <location>
        <begin position="19"/>
        <end position="119"/>
    </location>
</feature>
<name>A0ABQ6Q693_9BACT</name>